<dbReference type="PANTHER" id="PTHR31719">
    <property type="entry name" value="NAC TRANSCRIPTION FACTOR 56"/>
    <property type="match status" value="1"/>
</dbReference>
<dbReference type="EMBL" id="JAUIZM010000003">
    <property type="protein sequence ID" value="KAK1394481.1"/>
    <property type="molecule type" value="Genomic_DNA"/>
</dbReference>
<evidence type="ECO:0000256" key="5">
    <source>
        <dbReference type="SAM" id="MobiDB-lite"/>
    </source>
</evidence>
<dbReference type="Gene3D" id="2.170.150.80">
    <property type="entry name" value="NAC domain"/>
    <property type="match status" value="1"/>
</dbReference>
<feature type="compositionally biased region" description="Acidic residues" evidence="5">
    <location>
        <begin position="191"/>
        <end position="208"/>
    </location>
</feature>
<keyword evidence="8" id="KW-1185">Reference proteome</keyword>
<dbReference type="PROSITE" id="PS51005">
    <property type="entry name" value="NAC"/>
    <property type="match status" value="1"/>
</dbReference>
<sequence length="208" mass="24065">MANSNVKSAEENTKMDVEIELKNLPAWPPGYYFVPTPVIIFEYLVKRIMGVRLPSDMIKVRDGVQLLDPQQHRFEDEFAHCSDNQAYYISNKAERKADGGGGSKPSTIIKTTSGYWREKKKDIAIYNKDGQIIGYKTRYMFCCANNDDTSWRMDEFTVNPETIPADARDQIKQTIACRIRVKRPKEPEGPYCEDEELEEEYEVDENED</sequence>
<dbReference type="GO" id="GO:0006355">
    <property type="term" value="P:regulation of DNA-templated transcription"/>
    <property type="evidence" value="ECO:0007669"/>
    <property type="project" value="InterPro"/>
</dbReference>
<evidence type="ECO:0000313" key="7">
    <source>
        <dbReference type="EMBL" id="KAK1394481.1"/>
    </source>
</evidence>
<dbReference type="Pfam" id="PF02365">
    <property type="entry name" value="NAM"/>
    <property type="match status" value="1"/>
</dbReference>
<dbReference type="Proteomes" id="UP001237642">
    <property type="component" value="Unassembled WGS sequence"/>
</dbReference>
<feature type="domain" description="NAC" evidence="6">
    <location>
        <begin position="27"/>
        <end position="182"/>
    </location>
</feature>
<evidence type="ECO:0000256" key="2">
    <source>
        <dbReference type="ARBA" id="ARBA00023125"/>
    </source>
</evidence>
<keyword evidence="1" id="KW-0805">Transcription regulation</keyword>
<reference evidence="7" key="1">
    <citation type="submission" date="2023-02" db="EMBL/GenBank/DDBJ databases">
        <title>Genome of toxic invasive species Heracleum sosnowskyi carries increased number of genes despite the absence of recent whole-genome duplications.</title>
        <authorList>
            <person name="Schelkunov M."/>
            <person name="Shtratnikova V."/>
            <person name="Makarenko M."/>
            <person name="Klepikova A."/>
            <person name="Omelchenko D."/>
            <person name="Novikova G."/>
            <person name="Obukhova E."/>
            <person name="Bogdanov V."/>
            <person name="Penin A."/>
            <person name="Logacheva M."/>
        </authorList>
    </citation>
    <scope>NUCLEOTIDE SEQUENCE</scope>
    <source>
        <strain evidence="7">Hsosn_3</strain>
        <tissue evidence="7">Leaf</tissue>
    </source>
</reference>
<dbReference type="SUPFAM" id="SSF101941">
    <property type="entry name" value="NAC domain"/>
    <property type="match status" value="1"/>
</dbReference>
<organism evidence="7 8">
    <name type="scientific">Heracleum sosnowskyi</name>
    <dbReference type="NCBI Taxonomy" id="360622"/>
    <lineage>
        <taxon>Eukaryota</taxon>
        <taxon>Viridiplantae</taxon>
        <taxon>Streptophyta</taxon>
        <taxon>Embryophyta</taxon>
        <taxon>Tracheophyta</taxon>
        <taxon>Spermatophyta</taxon>
        <taxon>Magnoliopsida</taxon>
        <taxon>eudicotyledons</taxon>
        <taxon>Gunneridae</taxon>
        <taxon>Pentapetalae</taxon>
        <taxon>asterids</taxon>
        <taxon>campanulids</taxon>
        <taxon>Apiales</taxon>
        <taxon>Apiaceae</taxon>
        <taxon>Apioideae</taxon>
        <taxon>apioid superclade</taxon>
        <taxon>Tordylieae</taxon>
        <taxon>Tordyliinae</taxon>
        <taxon>Heracleum</taxon>
    </lineage>
</organism>
<evidence type="ECO:0000313" key="8">
    <source>
        <dbReference type="Proteomes" id="UP001237642"/>
    </source>
</evidence>
<evidence type="ECO:0000259" key="6">
    <source>
        <dbReference type="PROSITE" id="PS51005"/>
    </source>
</evidence>
<evidence type="ECO:0000256" key="3">
    <source>
        <dbReference type="ARBA" id="ARBA00023163"/>
    </source>
</evidence>
<gene>
    <name evidence="7" type="ORF">POM88_013537</name>
</gene>
<dbReference type="InterPro" id="IPR003441">
    <property type="entry name" value="NAC-dom"/>
</dbReference>
<reference evidence="7" key="2">
    <citation type="submission" date="2023-05" db="EMBL/GenBank/DDBJ databases">
        <authorList>
            <person name="Schelkunov M.I."/>
        </authorList>
    </citation>
    <scope>NUCLEOTIDE SEQUENCE</scope>
    <source>
        <strain evidence="7">Hsosn_3</strain>
        <tissue evidence="7">Leaf</tissue>
    </source>
</reference>
<accession>A0AAD8J190</accession>
<dbReference type="AlphaFoldDB" id="A0AAD8J190"/>
<dbReference type="GO" id="GO:0003677">
    <property type="term" value="F:DNA binding"/>
    <property type="evidence" value="ECO:0007669"/>
    <property type="project" value="UniProtKB-KW"/>
</dbReference>
<evidence type="ECO:0000256" key="1">
    <source>
        <dbReference type="ARBA" id="ARBA00023015"/>
    </source>
</evidence>
<dbReference type="InterPro" id="IPR036093">
    <property type="entry name" value="NAC_dom_sf"/>
</dbReference>
<protein>
    <recommendedName>
        <fullName evidence="6">NAC domain-containing protein</fullName>
    </recommendedName>
</protein>
<feature type="region of interest" description="Disordered" evidence="5">
    <location>
        <begin position="185"/>
        <end position="208"/>
    </location>
</feature>
<proteinExistence type="predicted"/>
<comment type="caution">
    <text evidence="7">The sequence shown here is derived from an EMBL/GenBank/DDBJ whole genome shotgun (WGS) entry which is preliminary data.</text>
</comment>
<keyword evidence="2" id="KW-0238">DNA-binding</keyword>
<evidence type="ECO:0000256" key="4">
    <source>
        <dbReference type="ARBA" id="ARBA00023242"/>
    </source>
</evidence>
<keyword evidence="3" id="KW-0804">Transcription</keyword>
<name>A0AAD8J190_9APIA</name>
<keyword evidence="4" id="KW-0539">Nucleus</keyword>
<dbReference type="PANTHER" id="PTHR31719:SF179">
    <property type="entry name" value="OS08G0148400 PROTEIN"/>
    <property type="match status" value="1"/>
</dbReference>